<evidence type="ECO:0000313" key="2">
    <source>
        <dbReference type="Proteomes" id="UP001174136"/>
    </source>
</evidence>
<sequence length="88" mass="9519">MVAVVEEVEAVVSRSDPPILSPSGFIKGTKVASFVAKSNRSSGFENELCEFFKQHSVFGQKWDVGIGPSVYGGFGLDESALLEKVQEH</sequence>
<dbReference type="AlphaFoldDB" id="A0AA47NXJ3"/>
<dbReference type="EMBL" id="JAOPHQ010003591">
    <property type="protein sequence ID" value="KAK0142501.1"/>
    <property type="molecule type" value="Genomic_DNA"/>
</dbReference>
<accession>A0AA47NXJ3</accession>
<evidence type="ECO:0000313" key="1">
    <source>
        <dbReference type="EMBL" id="KAK0142501.1"/>
    </source>
</evidence>
<name>A0AA47NXJ3_MERPO</name>
<comment type="caution">
    <text evidence="1">The sequence shown here is derived from an EMBL/GenBank/DDBJ whole genome shotgun (WGS) entry which is preliminary data.</text>
</comment>
<reference evidence="1" key="1">
    <citation type="journal article" date="2023" name="Front. Mar. Sci.">
        <title>A new Merluccius polli reference genome to investigate the effects of global change in West African waters.</title>
        <authorList>
            <person name="Mateo J.L."/>
            <person name="Blanco-Fernandez C."/>
            <person name="Garcia-Vazquez E."/>
            <person name="Machado-Schiaffino G."/>
        </authorList>
    </citation>
    <scope>NUCLEOTIDE SEQUENCE</scope>
    <source>
        <strain evidence="1">C29</strain>
        <tissue evidence="1">Fin</tissue>
    </source>
</reference>
<keyword evidence="2" id="KW-1185">Reference proteome</keyword>
<organism evidence="1 2">
    <name type="scientific">Merluccius polli</name>
    <name type="common">Benguela hake</name>
    <name type="synonym">Merluccius cadenati</name>
    <dbReference type="NCBI Taxonomy" id="89951"/>
    <lineage>
        <taxon>Eukaryota</taxon>
        <taxon>Metazoa</taxon>
        <taxon>Chordata</taxon>
        <taxon>Craniata</taxon>
        <taxon>Vertebrata</taxon>
        <taxon>Euteleostomi</taxon>
        <taxon>Actinopterygii</taxon>
        <taxon>Neopterygii</taxon>
        <taxon>Teleostei</taxon>
        <taxon>Neoteleostei</taxon>
        <taxon>Acanthomorphata</taxon>
        <taxon>Zeiogadaria</taxon>
        <taxon>Gadariae</taxon>
        <taxon>Gadiformes</taxon>
        <taxon>Gadoidei</taxon>
        <taxon>Merlucciidae</taxon>
        <taxon>Merluccius</taxon>
    </lineage>
</organism>
<protein>
    <submittedName>
        <fullName evidence="1">Uncharacterized protein</fullName>
    </submittedName>
</protein>
<dbReference type="Proteomes" id="UP001174136">
    <property type="component" value="Unassembled WGS sequence"/>
</dbReference>
<proteinExistence type="predicted"/>
<gene>
    <name evidence="1" type="ORF">N1851_019573</name>
</gene>